<evidence type="ECO:0000256" key="21">
    <source>
        <dbReference type="ARBA" id="ARBA00047578"/>
    </source>
</evidence>
<evidence type="ECO:0000256" key="2">
    <source>
        <dbReference type="ARBA" id="ARBA00022799"/>
    </source>
</evidence>
<evidence type="ECO:0000256" key="10">
    <source>
        <dbReference type="ARBA" id="ARBA00023398"/>
    </source>
</evidence>
<dbReference type="InterPro" id="IPR016035">
    <property type="entry name" value="Acyl_Trfase/lysoPLipase"/>
</dbReference>
<evidence type="ECO:0000256" key="26">
    <source>
        <dbReference type="ARBA" id="ARBA00048051"/>
    </source>
</evidence>
<dbReference type="RefSeq" id="XP_028028891.1">
    <property type="nucleotide sequence ID" value="XM_028173090.1"/>
</dbReference>
<comment type="catalytic activity">
    <reaction evidence="12">
        <text>(3R)-hydroxyhexadecanoyl-[ACP] = (2E)-hexadecenoyl-[ACP] + H2O</text>
        <dbReference type="Rhea" id="RHEA:41908"/>
        <dbReference type="Rhea" id="RHEA-COMP:9650"/>
        <dbReference type="Rhea" id="RHEA-COMP:9651"/>
        <dbReference type="ChEBI" id="CHEBI:15377"/>
        <dbReference type="ChEBI" id="CHEBI:78480"/>
        <dbReference type="ChEBI" id="CHEBI:78481"/>
    </reaction>
    <physiologicalReaction direction="left-to-right" evidence="12">
        <dbReference type="Rhea" id="RHEA:41909"/>
    </physiologicalReaction>
</comment>
<comment type="catalytic activity">
    <reaction evidence="11">
        <text>(3R)-hydroxyoctadecanoyl-[ACP] = (2E)-octadecenoyl-[ACP] + H2O</text>
        <dbReference type="Rhea" id="RHEA:41924"/>
        <dbReference type="Rhea" id="RHEA-COMP:9654"/>
        <dbReference type="Rhea" id="RHEA-COMP:9655"/>
        <dbReference type="ChEBI" id="CHEBI:15377"/>
        <dbReference type="ChEBI" id="CHEBI:78488"/>
        <dbReference type="ChEBI" id="CHEBI:78489"/>
    </reaction>
    <physiologicalReaction direction="left-to-right" evidence="11">
        <dbReference type="Rhea" id="RHEA:41925"/>
    </physiologicalReaction>
</comment>
<dbReference type="InterPro" id="IPR001031">
    <property type="entry name" value="Thioesterase"/>
</dbReference>
<evidence type="ECO:0000256" key="15">
    <source>
        <dbReference type="ARBA" id="ARBA00047300"/>
    </source>
</evidence>
<dbReference type="InterPro" id="IPR049391">
    <property type="entry name" value="FAS_pseudo-KR"/>
</dbReference>
<comment type="catalytic activity">
    <reaction evidence="42">
        <text>butanoyl-[ACP] + malonyl-[ACP] + H(+) = 3-oxohexanoyl-[ACP] + holo-[ACP] + CO2</text>
        <dbReference type="Rhea" id="RHEA:41820"/>
        <dbReference type="Rhea" id="RHEA-COMP:9623"/>
        <dbReference type="Rhea" id="RHEA-COMP:9628"/>
        <dbReference type="Rhea" id="RHEA-COMP:9629"/>
        <dbReference type="Rhea" id="RHEA-COMP:9685"/>
        <dbReference type="ChEBI" id="CHEBI:15378"/>
        <dbReference type="ChEBI" id="CHEBI:16526"/>
        <dbReference type="ChEBI" id="CHEBI:64479"/>
        <dbReference type="ChEBI" id="CHEBI:78449"/>
        <dbReference type="ChEBI" id="CHEBI:78454"/>
        <dbReference type="ChEBI" id="CHEBI:78456"/>
    </reaction>
    <physiologicalReaction direction="left-to-right" evidence="42">
        <dbReference type="Rhea" id="RHEA:41821"/>
    </physiologicalReaction>
</comment>
<comment type="catalytic activity">
    <reaction evidence="17">
        <text>a (3R)-hydroxyacyl-[ACP] + NADP(+) = a 3-oxoacyl-[ACP] + NADPH + H(+)</text>
        <dbReference type="Rhea" id="RHEA:17397"/>
        <dbReference type="Rhea" id="RHEA-COMP:9916"/>
        <dbReference type="Rhea" id="RHEA-COMP:9945"/>
        <dbReference type="ChEBI" id="CHEBI:15378"/>
        <dbReference type="ChEBI" id="CHEBI:57783"/>
        <dbReference type="ChEBI" id="CHEBI:58349"/>
        <dbReference type="ChEBI" id="CHEBI:78776"/>
        <dbReference type="ChEBI" id="CHEBI:78827"/>
        <dbReference type="EC" id="1.1.1.100"/>
    </reaction>
    <physiologicalReaction direction="right-to-left" evidence="17">
        <dbReference type="Rhea" id="RHEA:17399"/>
    </physiologicalReaction>
</comment>
<evidence type="ECO:0000256" key="44">
    <source>
        <dbReference type="ARBA" id="ARBA00049533"/>
    </source>
</evidence>
<dbReference type="InterPro" id="IPR001227">
    <property type="entry name" value="Ac_transferase_dom_sf"/>
</dbReference>
<evidence type="ECO:0000259" key="45">
    <source>
        <dbReference type="PROSITE" id="PS52004"/>
    </source>
</evidence>
<dbReference type="Gene3D" id="3.10.129.110">
    <property type="entry name" value="Polyketide synthase dehydratase"/>
    <property type="match status" value="1"/>
</dbReference>
<dbReference type="InterPro" id="IPR014031">
    <property type="entry name" value="Ketoacyl_synth_C"/>
</dbReference>
<comment type="catalytic activity">
    <reaction evidence="30">
        <text>a fatty acyl-[ACP] + malonyl-[ACP] + H(+) = a 3-oxoacyl-[ACP] + holo-[ACP] + CO2</text>
        <dbReference type="Rhea" id="RHEA:22836"/>
        <dbReference type="Rhea" id="RHEA-COMP:9623"/>
        <dbReference type="Rhea" id="RHEA-COMP:9685"/>
        <dbReference type="Rhea" id="RHEA-COMP:9916"/>
        <dbReference type="Rhea" id="RHEA-COMP:14125"/>
        <dbReference type="ChEBI" id="CHEBI:15378"/>
        <dbReference type="ChEBI" id="CHEBI:16526"/>
        <dbReference type="ChEBI" id="CHEBI:64479"/>
        <dbReference type="ChEBI" id="CHEBI:78449"/>
        <dbReference type="ChEBI" id="CHEBI:78776"/>
        <dbReference type="ChEBI" id="CHEBI:138651"/>
        <dbReference type="EC" id="2.3.1.41"/>
    </reaction>
    <physiologicalReaction direction="left-to-right" evidence="30">
        <dbReference type="Rhea" id="RHEA:22837"/>
    </physiologicalReaction>
</comment>
<comment type="catalytic activity">
    <reaction evidence="43">
        <text>(2E)-decenoyl-[ACP] + NADPH + H(+) = decanoyl-[ACP] + NADP(+)</text>
        <dbReference type="Rhea" id="RHEA:41864"/>
        <dbReference type="Rhea" id="RHEA-COMP:9639"/>
        <dbReference type="Rhea" id="RHEA-COMP:9640"/>
        <dbReference type="ChEBI" id="CHEBI:15378"/>
        <dbReference type="ChEBI" id="CHEBI:57783"/>
        <dbReference type="ChEBI" id="CHEBI:58349"/>
        <dbReference type="ChEBI" id="CHEBI:78467"/>
        <dbReference type="ChEBI" id="CHEBI:78468"/>
    </reaction>
    <physiologicalReaction direction="left-to-right" evidence="43">
        <dbReference type="Rhea" id="RHEA:41865"/>
    </physiologicalReaction>
</comment>
<dbReference type="SMART" id="SM00827">
    <property type="entry name" value="PKS_AT"/>
    <property type="match status" value="1"/>
</dbReference>
<dbReference type="CDD" id="cd00833">
    <property type="entry name" value="PKS"/>
    <property type="match status" value="1"/>
</dbReference>
<evidence type="ECO:0000256" key="36">
    <source>
        <dbReference type="ARBA" id="ARBA00049019"/>
    </source>
</evidence>
<dbReference type="InterPro" id="IPR014043">
    <property type="entry name" value="Acyl_transferase_dom"/>
</dbReference>
<comment type="catalytic activity">
    <reaction evidence="20">
        <text>(2E)-butenoyl-[ACP] + NADPH + H(+) = butanoyl-[ACP] + NADP(+)</text>
        <dbReference type="Rhea" id="RHEA:41812"/>
        <dbReference type="Rhea" id="RHEA-COMP:9627"/>
        <dbReference type="Rhea" id="RHEA-COMP:9628"/>
        <dbReference type="ChEBI" id="CHEBI:15378"/>
        <dbReference type="ChEBI" id="CHEBI:57783"/>
        <dbReference type="ChEBI" id="CHEBI:58349"/>
        <dbReference type="ChEBI" id="CHEBI:78453"/>
        <dbReference type="ChEBI" id="CHEBI:78454"/>
    </reaction>
    <physiologicalReaction direction="left-to-right" evidence="20">
        <dbReference type="Rhea" id="RHEA:41813"/>
    </physiologicalReaction>
</comment>
<comment type="catalytic activity">
    <reaction evidence="15">
        <text>3-oxooctadecanoyl-[ACP] + NADPH + H(+) = (3R)-hydroxyoctadecanoyl-[ACP] + NADP(+)</text>
        <dbReference type="Rhea" id="RHEA:41920"/>
        <dbReference type="Rhea" id="RHEA-COMP:9653"/>
        <dbReference type="Rhea" id="RHEA-COMP:9654"/>
        <dbReference type="ChEBI" id="CHEBI:15378"/>
        <dbReference type="ChEBI" id="CHEBI:57783"/>
        <dbReference type="ChEBI" id="CHEBI:58349"/>
        <dbReference type="ChEBI" id="CHEBI:78487"/>
        <dbReference type="ChEBI" id="CHEBI:78488"/>
    </reaction>
    <physiologicalReaction direction="left-to-right" evidence="15">
        <dbReference type="Rhea" id="RHEA:41921"/>
    </physiologicalReaction>
</comment>
<comment type="catalytic activity">
    <reaction evidence="24">
        <text>3-oxobutanoyl-[ACP] + NADPH + H(+) = (3R)-hydroxybutanoyl-[ACP] + NADP(+)</text>
        <dbReference type="Rhea" id="RHEA:41804"/>
        <dbReference type="Rhea" id="RHEA-COMP:9625"/>
        <dbReference type="Rhea" id="RHEA-COMP:9626"/>
        <dbReference type="ChEBI" id="CHEBI:15378"/>
        <dbReference type="ChEBI" id="CHEBI:57783"/>
        <dbReference type="ChEBI" id="CHEBI:58349"/>
        <dbReference type="ChEBI" id="CHEBI:78450"/>
        <dbReference type="ChEBI" id="CHEBI:78451"/>
    </reaction>
    <physiologicalReaction direction="left-to-right" evidence="24">
        <dbReference type="Rhea" id="RHEA:41805"/>
    </physiologicalReaction>
</comment>
<dbReference type="KEGG" id="bman:114242082"/>
<evidence type="ECO:0000256" key="5">
    <source>
        <dbReference type="ARBA" id="ARBA00023332"/>
    </source>
</evidence>
<dbReference type="GO" id="GO:0004316">
    <property type="term" value="F:3-oxoacyl-[acyl-carrier-protein] reductase (NADPH) activity"/>
    <property type="evidence" value="ECO:0007669"/>
    <property type="project" value="UniProtKB-EC"/>
</dbReference>
<dbReference type="GO" id="GO:0004315">
    <property type="term" value="F:3-oxoacyl-[acyl-carrier-protein] synthase activity"/>
    <property type="evidence" value="ECO:0007669"/>
    <property type="project" value="UniProtKB-EC"/>
</dbReference>
<evidence type="ECO:0000256" key="12">
    <source>
        <dbReference type="ARBA" id="ARBA00023401"/>
    </source>
</evidence>
<dbReference type="GO" id="GO:0004312">
    <property type="term" value="F:fatty acid synthase activity"/>
    <property type="evidence" value="ECO:0007669"/>
    <property type="project" value="TreeGrafter"/>
</dbReference>
<evidence type="ECO:0000256" key="18">
    <source>
        <dbReference type="ARBA" id="ARBA00047440"/>
    </source>
</evidence>
<dbReference type="InterPro" id="IPR011032">
    <property type="entry name" value="GroES-like_sf"/>
</dbReference>
<evidence type="ECO:0000256" key="13">
    <source>
        <dbReference type="ARBA" id="ARBA00023402"/>
    </source>
</evidence>
<dbReference type="InterPro" id="IPR029058">
    <property type="entry name" value="AB_hydrolase_fold"/>
</dbReference>
<dbReference type="Gene3D" id="3.90.180.10">
    <property type="entry name" value="Medium-chain alcohol dehydrogenases, catalytic domain"/>
    <property type="match status" value="1"/>
</dbReference>
<evidence type="ECO:0000256" key="41">
    <source>
        <dbReference type="ARBA" id="ARBA00049422"/>
    </source>
</evidence>
<comment type="catalytic activity">
    <reaction evidence="39">
        <text>3-oxododecanoyl-[ACP] + NADPH + H(+) = (3R)-hydroxydodecanoyl-[ACP] + NADP(+)</text>
        <dbReference type="Rhea" id="RHEA:41872"/>
        <dbReference type="Rhea" id="RHEA-COMP:9641"/>
        <dbReference type="Rhea" id="RHEA-COMP:9642"/>
        <dbReference type="ChEBI" id="CHEBI:15378"/>
        <dbReference type="ChEBI" id="CHEBI:57783"/>
        <dbReference type="ChEBI" id="CHEBI:58349"/>
        <dbReference type="ChEBI" id="CHEBI:78469"/>
        <dbReference type="ChEBI" id="CHEBI:78470"/>
    </reaction>
    <physiologicalReaction direction="left-to-right" evidence="39">
        <dbReference type="Rhea" id="RHEA:41873"/>
    </physiologicalReaction>
</comment>
<comment type="catalytic activity">
    <reaction evidence="13">
        <text>(3R)-hydroxybutanoyl-[ACP] = (2E)-butenoyl-[ACP] + H2O</text>
        <dbReference type="Rhea" id="RHEA:41808"/>
        <dbReference type="Rhea" id="RHEA-COMP:9626"/>
        <dbReference type="Rhea" id="RHEA-COMP:9627"/>
        <dbReference type="ChEBI" id="CHEBI:15377"/>
        <dbReference type="ChEBI" id="CHEBI:78451"/>
        <dbReference type="ChEBI" id="CHEBI:78453"/>
    </reaction>
    <physiologicalReaction direction="left-to-right" evidence="13">
        <dbReference type="Rhea" id="RHEA:41809"/>
    </physiologicalReaction>
</comment>
<dbReference type="SUPFAM" id="SSF50129">
    <property type="entry name" value="GroES-like"/>
    <property type="match status" value="1"/>
</dbReference>
<comment type="catalytic activity">
    <reaction evidence="19">
        <text>tetradecanoyl-[ACP] + malonyl-[ACP] + H(+) = 3-oxohexadecanoyl-[ACP] + holo-[ACP] + CO2</text>
        <dbReference type="Rhea" id="RHEA:41900"/>
        <dbReference type="Rhea" id="RHEA-COMP:9623"/>
        <dbReference type="Rhea" id="RHEA-COMP:9648"/>
        <dbReference type="Rhea" id="RHEA-COMP:9649"/>
        <dbReference type="Rhea" id="RHEA-COMP:9685"/>
        <dbReference type="ChEBI" id="CHEBI:15378"/>
        <dbReference type="ChEBI" id="CHEBI:16526"/>
        <dbReference type="ChEBI" id="CHEBI:64479"/>
        <dbReference type="ChEBI" id="CHEBI:78449"/>
        <dbReference type="ChEBI" id="CHEBI:78477"/>
        <dbReference type="ChEBI" id="CHEBI:78478"/>
    </reaction>
    <physiologicalReaction direction="left-to-right" evidence="19">
        <dbReference type="Rhea" id="RHEA:41901"/>
    </physiologicalReaction>
</comment>
<evidence type="ECO:0000256" key="16">
    <source>
        <dbReference type="ARBA" id="ARBA00047394"/>
    </source>
</evidence>
<dbReference type="InterPro" id="IPR020843">
    <property type="entry name" value="ER"/>
</dbReference>
<dbReference type="InterPro" id="IPR016039">
    <property type="entry name" value="Thiolase-like"/>
</dbReference>
<comment type="catalytic activity">
    <reaction evidence="40">
        <text>3-oxohexadecanoyl-[ACP] + NADPH + H(+) = (3R)-hydroxyhexadecanoyl-[ACP] + NADP(+)</text>
        <dbReference type="Rhea" id="RHEA:41904"/>
        <dbReference type="Rhea" id="RHEA-COMP:9649"/>
        <dbReference type="Rhea" id="RHEA-COMP:9650"/>
        <dbReference type="ChEBI" id="CHEBI:15378"/>
        <dbReference type="ChEBI" id="CHEBI:57783"/>
        <dbReference type="ChEBI" id="CHEBI:58349"/>
        <dbReference type="ChEBI" id="CHEBI:78478"/>
        <dbReference type="ChEBI" id="CHEBI:78480"/>
    </reaction>
    <physiologicalReaction direction="left-to-right" evidence="40">
        <dbReference type="Rhea" id="RHEA:41905"/>
    </physiologicalReaction>
</comment>
<dbReference type="CDD" id="cd05195">
    <property type="entry name" value="enoyl_red"/>
    <property type="match status" value="1"/>
</dbReference>
<dbReference type="Pfam" id="PF02801">
    <property type="entry name" value="Ketoacyl-synt_C"/>
    <property type="match status" value="1"/>
</dbReference>
<evidence type="ECO:0000256" key="33">
    <source>
        <dbReference type="ARBA" id="ARBA00048691"/>
    </source>
</evidence>
<evidence type="ECO:0000256" key="1">
    <source>
        <dbReference type="ARBA" id="ARBA00005189"/>
    </source>
</evidence>
<dbReference type="Gene3D" id="3.40.50.1820">
    <property type="entry name" value="alpha/beta hydrolase"/>
    <property type="match status" value="1"/>
</dbReference>
<gene>
    <name evidence="47" type="primary">LOC114242082</name>
</gene>
<dbReference type="InterPro" id="IPR014030">
    <property type="entry name" value="Ketoacyl_synth_N"/>
</dbReference>
<evidence type="ECO:0000256" key="7">
    <source>
        <dbReference type="ARBA" id="ARBA00023373"/>
    </source>
</evidence>
<dbReference type="InterPro" id="IPR050091">
    <property type="entry name" value="PKS_NRPS_Biosynth_Enz"/>
</dbReference>
<evidence type="ECO:0000256" key="25">
    <source>
        <dbReference type="ARBA" id="ARBA00047961"/>
    </source>
</evidence>
<evidence type="ECO:0000256" key="23">
    <source>
        <dbReference type="ARBA" id="ARBA00047897"/>
    </source>
</evidence>
<dbReference type="SUPFAM" id="SSF55048">
    <property type="entry name" value="Probable ACP-binding domain of malonyl-CoA ACP transacylase"/>
    <property type="match status" value="1"/>
</dbReference>
<evidence type="ECO:0000256" key="34">
    <source>
        <dbReference type="ARBA" id="ARBA00048704"/>
    </source>
</evidence>
<evidence type="ECO:0000256" key="42">
    <source>
        <dbReference type="ARBA" id="ARBA00049449"/>
    </source>
</evidence>
<dbReference type="Gene3D" id="3.40.47.10">
    <property type="match status" value="1"/>
</dbReference>
<evidence type="ECO:0000256" key="19">
    <source>
        <dbReference type="ARBA" id="ARBA00047451"/>
    </source>
</evidence>
<keyword evidence="3" id="KW-0663">Pyridoxal phosphate</keyword>
<comment type="catalytic activity">
    <reaction evidence="28">
        <text>tetradecanoyl-[ACP] + H2O = tetradecanoate + holo-[ACP] + H(+)</text>
        <dbReference type="Rhea" id="RHEA:30123"/>
        <dbReference type="Rhea" id="RHEA-COMP:9648"/>
        <dbReference type="Rhea" id="RHEA-COMP:9685"/>
        <dbReference type="ChEBI" id="CHEBI:15377"/>
        <dbReference type="ChEBI" id="CHEBI:15378"/>
        <dbReference type="ChEBI" id="CHEBI:30807"/>
        <dbReference type="ChEBI" id="CHEBI:64479"/>
        <dbReference type="ChEBI" id="CHEBI:78477"/>
        <dbReference type="EC" id="3.1.2.14"/>
    </reaction>
    <physiologicalReaction direction="left-to-right" evidence="28">
        <dbReference type="Rhea" id="RHEA:30124"/>
    </physiologicalReaction>
</comment>
<comment type="catalytic activity">
    <reaction evidence="25">
        <text>acetyl-[ACP] + malonyl-[ACP] + H(+) = 3-oxobutanoyl-[ACP] + holo-[ACP] + CO2</text>
        <dbReference type="Rhea" id="RHEA:41800"/>
        <dbReference type="Rhea" id="RHEA-COMP:9621"/>
        <dbReference type="Rhea" id="RHEA-COMP:9623"/>
        <dbReference type="Rhea" id="RHEA-COMP:9625"/>
        <dbReference type="Rhea" id="RHEA-COMP:9685"/>
        <dbReference type="ChEBI" id="CHEBI:15378"/>
        <dbReference type="ChEBI" id="CHEBI:16526"/>
        <dbReference type="ChEBI" id="CHEBI:64479"/>
        <dbReference type="ChEBI" id="CHEBI:78446"/>
        <dbReference type="ChEBI" id="CHEBI:78449"/>
        <dbReference type="ChEBI" id="CHEBI:78450"/>
    </reaction>
    <physiologicalReaction direction="left-to-right" evidence="25">
        <dbReference type="Rhea" id="RHEA:41801"/>
    </physiologicalReaction>
</comment>
<comment type="catalytic activity">
    <reaction evidence="36">
        <text>(2E)-octadecenoyl-[ACP] + NADPH + H(+) = octadecanoyl-[ACP] + NADP(+)</text>
        <dbReference type="Rhea" id="RHEA:41928"/>
        <dbReference type="Rhea" id="RHEA-COMP:9655"/>
        <dbReference type="Rhea" id="RHEA-COMP:9656"/>
        <dbReference type="ChEBI" id="CHEBI:15378"/>
        <dbReference type="ChEBI" id="CHEBI:57783"/>
        <dbReference type="ChEBI" id="CHEBI:58349"/>
        <dbReference type="ChEBI" id="CHEBI:78489"/>
        <dbReference type="ChEBI" id="CHEBI:78495"/>
    </reaction>
    <physiologicalReaction direction="left-to-right" evidence="36">
        <dbReference type="Rhea" id="RHEA:41929"/>
    </physiologicalReaction>
</comment>
<evidence type="ECO:0000256" key="22">
    <source>
        <dbReference type="ARBA" id="ARBA00047810"/>
    </source>
</evidence>
<dbReference type="UniPathway" id="UPA00094"/>
<evidence type="ECO:0000256" key="4">
    <source>
        <dbReference type="ARBA" id="ARBA00022990"/>
    </source>
</evidence>
<evidence type="ECO:0000256" key="31">
    <source>
        <dbReference type="ARBA" id="ARBA00048571"/>
    </source>
</evidence>
<dbReference type="PROSITE" id="PS52004">
    <property type="entry name" value="KS3_2"/>
    <property type="match status" value="1"/>
</dbReference>
<comment type="catalytic activity">
    <reaction evidence="27">
        <text>(2E)-dodecenoyl-[ACP] + NADPH + H(+) = dodecanoyl-[ACP] + NADP(+)</text>
        <dbReference type="Rhea" id="RHEA:41880"/>
        <dbReference type="Rhea" id="RHEA-COMP:9643"/>
        <dbReference type="Rhea" id="RHEA-COMP:9644"/>
        <dbReference type="ChEBI" id="CHEBI:15378"/>
        <dbReference type="ChEBI" id="CHEBI:57783"/>
        <dbReference type="ChEBI" id="CHEBI:58349"/>
        <dbReference type="ChEBI" id="CHEBI:65264"/>
        <dbReference type="ChEBI" id="CHEBI:78472"/>
    </reaction>
    <physiologicalReaction direction="left-to-right" evidence="27">
        <dbReference type="Rhea" id="RHEA:41881"/>
    </physiologicalReaction>
</comment>
<dbReference type="GO" id="GO:0006633">
    <property type="term" value="P:fatty acid biosynthetic process"/>
    <property type="evidence" value="ECO:0007669"/>
    <property type="project" value="UniProtKB-UniPathway"/>
</dbReference>
<dbReference type="OrthoDB" id="329835at2759"/>
<dbReference type="GeneID" id="114242082"/>
<evidence type="ECO:0000256" key="29">
    <source>
        <dbReference type="ARBA" id="ARBA00048420"/>
    </source>
</evidence>
<dbReference type="SMART" id="SM00825">
    <property type="entry name" value="PKS_KS"/>
    <property type="match status" value="1"/>
</dbReference>
<dbReference type="SMART" id="SM00829">
    <property type="entry name" value="PKS_ER"/>
    <property type="match status" value="1"/>
</dbReference>
<comment type="catalytic activity">
    <reaction evidence="18">
        <text>3-oxodecanoyl-[ACP] + NADPH + H(+) = (3R)-hydroxydecanoyl-[ACP] + NADP(+)</text>
        <dbReference type="Rhea" id="RHEA:41856"/>
        <dbReference type="Rhea" id="RHEA-COMP:9637"/>
        <dbReference type="Rhea" id="RHEA-COMP:9638"/>
        <dbReference type="ChEBI" id="CHEBI:15378"/>
        <dbReference type="ChEBI" id="CHEBI:57783"/>
        <dbReference type="ChEBI" id="CHEBI:58349"/>
        <dbReference type="ChEBI" id="CHEBI:78464"/>
        <dbReference type="ChEBI" id="CHEBI:78466"/>
    </reaction>
    <physiologicalReaction direction="left-to-right" evidence="18">
        <dbReference type="Rhea" id="RHEA:41857"/>
    </physiologicalReaction>
</comment>
<dbReference type="InterPro" id="IPR042104">
    <property type="entry name" value="PKS_dehydratase_sf"/>
</dbReference>
<dbReference type="SUPFAM" id="SSF52151">
    <property type="entry name" value="FabD/lysophospholipase-like"/>
    <property type="match status" value="1"/>
</dbReference>
<dbReference type="GO" id="GO:0016297">
    <property type="term" value="F:fatty acyl-[ACP] hydrolase activity"/>
    <property type="evidence" value="ECO:0007669"/>
    <property type="project" value="UniProtKB-EC"/>
</dbReference>
<evidence type="ECO:0000256" key="39">
    <source>
        <dbReference type="ARBA" id="ARBA00049263"/>
    </source>
</evidence>
<evidence type="ECO:0000256" key="43">
    <source>
        <dbReference type="ARBA" id="ARBA00049521"/>
    </source>
</evidence>
<comment type="catalytic activity">
    <reaction evidence="6">
        <text>(3R)-hydroxydodecanoyl-[ACP] = (2E)-dodecenoyl-[ACP] + H2O</text>
        <dbReference type="Rhea" id="RHEA:41876"/>
        <dbReference type="Rhea" id="RHEA-COMP:9642"/>
        <dbReference type="Rhea" id="RHEA-COMP:9643"/>
        <dbReference type="ChEBI" id="CHEBI:15377"/>
        <dbReference type="ChEBI" id="CHEBI:78470"/>
        <dbReference type="ChEBI" id="CHEBI:78472"/>
    </reaction>
    <physiologicalReaction direction="left-to-right" evidence="6">
        <dbReference type="Rhea" id="RHEA:41877"/>
    </physiologicalReaction>
</comment>
<evidence type="ECO:0000256" key="27">
    <source>
        <dbReference type="ARBA" id="ARBA00048281"/>
    </source>
</evidence>
<evidence type="ECO:0000256" key="11">
    <source>
        <dbReference type="ARBA" id="ARBA00023399"/>
    </source>
</evidence>
<evidence type="ECO:0000256" key="38">
    <source>
        <dbReference type="ARBA" id="ARBA00049171"/>
    </source>
</evidence>
<dbReference type="InterPro" id="IPR032821">
    <property type="entry name" value="PKS_assoc"/>
</dbReference>
<evidence type="ECO:0000256" key="32">
    <source>
        <dbReference type="ARBA" id="ARBA00048650"/>
    </source>
</evidence>
<comment type="catalytic activity">
    <reaction evidence="33">
        <text>holo-[ACP] + acetyl-CoA = acetyl-[ACP] + CoA</text>
        <dbReference type="Rhea" id="RHEA:41788"/>
        <dbReference type="Rhea" id="RHEA-COMP:9621"/>
        <dbReference type="Rhea" id="RHEA-COMP:9685"/>
        <dbReference type="ChEBI" id="CHEBI:57287"/>
        <dbReference type="ChEBI" id="CHEBI:57288"/>
        <dbReference type="ChEBI" id="CHEBI:64479"/>
        <dbReference type="ChEBI" id="CHEBI:78446"/>
        <dbReference type="EC" id="2.3.1.38"/>
    </reaction>
    <physiologicalReaction direction="left-to-right" evidence="33">
        <dbReference type="Rhea" id="RHEA:41789"/>
    </physiologicalReaction>
</comment>
<comment type="catalytic activity">
    <reaction evidence="29">
        <text>(2E)-octenoyl-[ACP] + NADPH + H(+) = octanoyl-[ACP] + NADP(+)</text>
        <dbReference type="Rhea" id="RHEA:41848"/>
        <dbReference type="Rhea" id="RHEA-COMP:9635"/>
        <dbReference type="Rhea" id="RHEA-COMP:9636"/>
        <dbReference type="ChEBI" id="CHEBI:15378"/>
        <dbReference type="ChEBI" id="CHEBI:57783"/>
        <dbReference type="ChEBI" id="CHEBI:58349"/>
        <dbReference type="ChEBI" id="CHEBI:78462"/>
        <dbReference type="ChEBI" id="CHEBI:78463"/>
    </reaction>
    <physiologicalReaction direction="left-to-right" evidence="29">
        <dbReference type="Rhea" id="RHEA:41849"/>
    </physiologicalReaction>
</comment>
<keyword evidence="2" id="KW-0702">S-nitrosylation</keyword>
<comment type="catalytic activity">
    <reaction evidence="21">
        <text>dodecanoyl-[ACP] + malonyl-[ACP] + H(+) = 3-oxotetradecanoyl-[ACP] + holo-[ACP] + CO2</text>
        <dbReference type="Rhea" id="RHEA:41884"/>
        <dbReference type="Rhea" id="RHEA-COMP:9623"/>
        <dbReference type="Rhea" id="RHEA-COMP:9644"/>
        <dbReference type="Rhea" id="RHEA-COMP:9645"/>
        <dbReference type="Rhea" id="RHEA-COMP:9685"/>
        <dbReference type="ChEBI" id="CHEBI:15378"/>
        <dbReference type="ChEBI" id="CHEBI:16526"/>
        <dbReference type="ChEBI" id="CHEBI:64479"/>
        <dbReference type="ChEBI" id="CHEBI:65264"/>
        <dbReference type="ChEBI" id="CHEBI:78449"/>
        <dbReference type="ChEBI" id="CHEBI:78473"/>
    </reaction>
    <physiologicalReaction direction="left-to-right" evidence="21">
        <dbReference type="Rhea" id="RHEA:41885"/>
    </physiologicalReaction>
</comment>
<comment type="pathway">
    <text evidence="1">Lipid metabolism.</text>
</comment>
<evidence type="ECO:0000256" key="6">
    <source>
        <dbReference type="ARBA" id="ARBA00023351"/>
    </source>
</evidence>
<evidence type="ECO:0000256" key="24">
    <source>
        <dbReference type="ARBA" id="ARBA00047953"/>
    </source>
</evidence>
<dbReference type="InterPro" id="IPR036291">
    <property type="entry name" value="NAD(P)-bd_dom_sf"/>
</dbReference>
<sequence length="2323" mass="261595">MDLEVIENLADTNILKGEEVVISGISGVFPNSDNVVDFMRNLYNKVDMISDIPRWALNSADIPKHLGKINGVEKFDAQFFKVGYQLTRVLDPLSRKLLEQTYGAIFDSGTNLTSLKGKKVGVFIGTSLADTGTMLMYDVSNRSDFVINGGSKAMFANRISYWMDAKGPSYGLDCSCASSAVCLEQAYRSMKLDECEAAVVGGCSFCLDPILSGNMRRAGLLCLDGKTKCFDKHGDGYVRAEAVSVIFLQKAKNAKRIYAEVYHAKSSYNLRPDAEFLPLRTPENIQRFLEGFYSEIDIKPTQVEYVEAHGAGIAQADANEITAINKVFVDDKPVKIGSVKSNMGHADAASGICGITKLCLAYHQGKLAPNLHYNEPQDLPAIRDERVQVVTEPTPFSRGYTALNNFSYNGVDCHLLLKGHFKEKDPQKYRSNIPYLILASGRQDESVQKILDLLKKHPLDPEQIALLHSAFEHDIFGHTSRGYTILDTNNKNEIIPLKESVEYYAGNKRPVWFVFSGMGSQWTGMGADLMKINTFAAAIEKCRKVLEPKNIDIVKIITGGDKSLLESTLNSFVGIAAVQAGLIDIIKELGIVPDYIFGHSLGEMACSYYDGSFTIEEFILTAFTRGFLSTQSSVIEGCMAAVGLGYQSIASQCPPEIDIACHNSFESTTISGPAEVTKLFVDDLKKRGIFAKEVPSGNVPFHSRYIGVIGQTLLESLQKIIKEPKPRSEKWLSTSVPQHKWNELSAKYSSPEYHTNNTLSPVLFHEVTKLIPDDAVVIEIAPHGLLQAILKRSLKDCIHIPLTKRGTNDSVQFLLEAIGKIYAAGLHPKIEKLYPKIEFPVATQTPFLSNFVAWEHSEDWPQLSYESGEKCTAISRDVIISIHDDDYKFLEGHLRNGLNILSEAKILVLLWETLAMYKNMDYRYLSVIFKDIHFHRAVEIKRDIPLRLSISITKGNNKFEVIHENMIVVSGIVRGVKVFKFHHDIDETEFHEDEILLNNEDIYEILKLRGHYYTGEHKSIASTNLERNKAIVRWNNNWALYLDSLIQLNILANEHEGLSIPKFIGKIRISVFEHEKAKQKVDNSIDCHVANIIDTYGVTRCAGVEIDRLIFTEKAVIDKEADGLQILSFCPQYPTEKVSLQRAVNVVLKIVAENSLSQKIKIIKSASLSAGVSDAIEKVIQTEPMEVELDTLDIDNSQKKLNGMLVVDDKLSKVNLVIIDNIVNDKQKLTKIQRIISEDTFLLTFEQDLPKNHLIKNYFNVITCMSNGNEIFILLKRIPLHRVDRTCIPINDTCKYGWMDVSEELKKTNVIMISDRQSFCGISGLVKKIRREGCQKLSAISIEDTCAPKFDPDHSFYKNQLDLNLANNVFKKGQWGGYYYTSSEKSASVRNVILINKQPGSIDELTWVEAPVTTDSERVEVWYAGLSLRDCQKAVSCENNNRSYFGMDFSGYNSKGEKIMGLVREGSLSSSVEADPDLTWSVPEHWTLEEAATVPLAYLHAFYCLALRSNVSSGKTVFITGGAGALGQAVISICLAMNCPIYTTVRDIHKKNFLLQLFPELPESHIGFSHLEALYNMPVFNSENKRCDIIINLDSGHLREALMKCVRASGIFLDISKSDMNKNKDFYMGFIRGDRSYKAVDFSNIFRTEFAEDKKILRNMIAQGIAKGIVRPLSRVVYPNIAVTKAFKLLSSSKHKGKVLVQMKDPNFKIEQNIPSRMTYLPNAVYIVVCDDTYLGIEFADNIIKKGGRKIMIHSNNEISGYVYSKLMIWHKLTAAVKLTSYLLNTKEGCTRLLKDSAKIGQVKGIFIVSNSERREEDTENSRKKEKQINIELLVSNLDVVSRSIWNWLSNFVLISKYSQSDTYEYQMGTVEKIFEARNEMALTSLVVRYDGLDTFTDVSQNTTKIHRSTLFDAVEKSIRLNHKYVYVYKLRNKKPSDYHQMISKILGIKTLDGADDTHLISDFKLNEIRLLELKNLIMNYFKVDFPVEQIQSMSLESLKDLGKIKKKPDTNFNSGLGAFIACVDDEETHVTMSHNIVSMKTLLNKSIENDLDPENTFITLIPGFEGRHQIFETLAETLKVKAVAVHLSSDIAMDSLPEMAAQVCKLMKTKFKVKSKFYLLGYSFGVNIALELAAILEKEGHVGTVYCLDSSPDVLRDQLGAYLGNPDENELQNNVIEHIYQLLTNQNSQLGNILSTADTWEEKLHIGTKEIKKYSAFSHEYIRSIVDDTYKRIELANNYKPDIILASELVLIKGVPHPSSRLLPDDYNLSKYSSKPVKVYQIDTDHSLATYDCRVSNIINSLLENTLLEEYKKNNLCDVYFM</sequence>
<evidence type="ECO:0000256" key="40">
    <source>
        <dbReference type="ARBA" id="ARBA00049414"/>
    </source>
</evidence>
<proteinExistence type="predicted"/>
<dbReference type="Pfam" id="PF16197">
    <property type="entry name" value="KAsynt_C_assoc"/>
    <property type="match status" value="1"/>
</dbReference>
<dbReference type="GO" id="GO:0019171">
    <property type="term" value="F:(3R)-hydroxyacyl-[acyl-carrier-protein] dehydratase activity"/>
    <property type="evidence" value="ECO:0007669"/>
    <property type="project" value="UniProtKB-EC"/>
</dbReference>
<dbReference type="SUPFAM" id="SSF51735">
    <property type="entry name" value="NAD(P)-binding Rossmann-fold domains"/>
    <property type="match status" value="1"/>
</dbReference>
<evidence type="ECO:0000256" key="14">
    <source>
        <dbReference type="ARBA" id="ARBA00023442"/>
    </source>
</evidence>
<dbReference type="GO" id="GO:0141148">
    <property type="term" value="F:enoyl-[acyl-carrier-protein] reductase (NADPH) activity"/>
    <property type="evidence" value="ECO:0007669"/>
    <property type="project" value="UniProtKB-EC"/>
</dbReference>
<dbReference type="Pfam" id="PF00698">
    <property type="entry name" value="Acyl_transf_1"/>
    <property type="match status" value="1"/>
</dbReference>
<comment type="catalytic activity">
    <reaction evidence="9">
        <text>a (3R)-hydroxyacyl-[ACP] = a (2E)-enoyl-[ACP] + H2O</text>
        <dbReference type="Rhea" id="RHEA:13097"/>
        <dbReference type="Rhea" id="RHEA-COMP:9925"/>
        <dbReference type="Rhea" id="RHEA-COMP:9945"/>
        <dbReference type="ChEBI" id="CHEBI:15377"/>
        <dbReference type="ChEBI" id="CHEBI:78784"/>
        <dbReference type="ChEBI" id="CHEBI:78827"/>
        <dbReference type="EC" id="4.2.1.59"/>
    </reaction>
    <physiologicalReaction direction="left-to-right" evidence="9">
        <dbReference type="Rhea" id="RHEA:13098"/>
    </physiologicalReaction>
</comment>
<keyword evidence="4" id="KW-0007">Acetylation</keyword>
<evidence type="ECO:0000256" key="20">
    <source>
        <dbReference type="ARBA" id="ARBA00047500"/>
    </source>
</evidence>
<evidence type="ECO:0000256" key="37">
    <source>
        <dbReference type="ARBA" id="ARBA00049109"/>
    </source>
</evidence>
<dbReference type="Gene3D" id="3.40.50.720">
    <property type="entry name" value="NAD(P)-binding Rossmann-like Domain"/>
    <property type="match status" value="1"/>
</dbReference>
<evidence type="ECO:0000256" key="35">
    <source>
        <dbReference type="ARBA" id="ARBA00048935"/>
    </source>
</evidence>
<evidence type="ECO:0000256" key="28">
    <source>
        <dbReference type="ARBA" id="ARBA00048289"/>
    </source>
</evidence>
<accession>A0A6J2JH79</accession>
<evidence type="ECO:0000256" key="9">
    <source>
        <dbReference type="ARBA" id="ARBA00023394"/>
    </source>
</evidence>
<comment type="catalytic activity">
    <reaction evidence="26">
        <text>hexadecanoyl-[ACP] + malonyl-[ACP] + H(+) = 3-oxooctadecanoyl-[ACP] + holo-[ACP] + CO2</text>
        <dbReference type="Rhea" id="RHEA:41916"/>
        <dbReference type="Rhea" id="RHEA-COMP:9623"/>
        <dbReference type="Rhea" id="RHEA-COMP:9652"/>
        <dbReference type="Rhea" id="RHEA-COMP:9653"/>
        <dbReference type="Rhea" id="RHEA-COMP:9685"/>
        <dbReference type="ChEBI" id="CHEBI:15378"/>
        <dbReference type="ChEBI" id="CHEBI:16526"/>
        <dbReference type="ChEBI" id="CHEBI:64479"/>
        <dbReference type="ChEBI" id="CHEBI:78449"/>
        <dbReference type="ChEBI" id="CHEBI:78483"/>
        <dbReference type="ChEBI" id="CHEBI:78487"/>
    </reaction>
    <physiologicalReaction direction="left-to-right" evidence="26">
        <dbReference type="Rhea" id="RHEA:41917"/>
    </physiologicalReaction>
</comment>
<reference evidence="47" key="1">
    <citation type="submission" date="2025-08" db="UniProtKB">
        <authorList>
            <consortium name="RefSeq"/>
        </authorList>
    </citation>
    <scope>IDENTIFICATION</scope>
    <source>
        <tissue evidence="47">Silk gland</tissue>
    </source>
</reference>
<evidence type="ECO:0000256" key="3">
    <source>
        <dbReference type="ARBA" id="ARBA00022898"/>
    </source>
</evidence>
<comment type="catalytic activity">
    <reaction evidence="32">
        <text>a 2,3-saturated acyl-[ACP] + NADP(+) = a (2E)-enoyl-[ACP] + NADPH + H(+)</text>
        <dbReference type="Rhea" id="RHEA:22564"/>
        <dbReference type="Rhea" id="RHEA-COMP:9925"/>
        <dbReference type="Rhea" id="RHEA-COMP:9926"/>
        <dbReference type="ChEBI" id="CHEBI:15378"/>
        <dbReference type="ChEBI" id="CHEBI:57783"/>
        <dbReference type="ChEBI" id="CHEBI:58349"/>
        <dbReference type="ChEBI" id="CHEBI:78784"/>
        <dbReference type="ChEBI" id="CHEBI:78785"/>
        <dbReference type="EC" id="1.3.1.39"/>
    </reaction>
    <physiologicalReaction direction="right-to-left" evidence="32">
        <dbReference type="Rhea" id="RHEA:22566"/>
    </physiologicalReaction>
</comment>
<name>A0A6J2JH79_BOMMA</name>
<dbReference type="Pfam" id="PF00109">
    <property type="entry name" value="ketoacyl-synt"/>
    <property type="match status" value="1"/>
</dbReference>
<comment type="function">
    <text evidence="14">Fatty acid synthetase is a multifunctional enzyme that catalyzes the de novo biosynthesis of long-chain saturated fatty acids starting from acetyl-CoA and malonyl-CoA in the presence of NADPH. This multifunctional protein contains 7 catalytic activities and a site for the binding of the prosthetic group 4'-phosphopantetheine of the acyl carrier protein ([ACP]) domain.</text>
</comment>
<dbReference type="Gene3D" id="3.40.366.10">
    <property type="entry name" value="Malonyl-Coenzyme A Acyl Carrier Protein, domain 2"/>
    <property type="match status" value="1"/>
</dbReference>
<comment type="catalytic activity">
    <reaction evidence="10">
        <text>(3R)-hydroxytetradecanoyl-[ACP] = (2E)-tetradecenoyl-[ACP] + H2O</text>
        <dbReference type="Rhea" id="RHEA:41892"/>
        <dbReference type="Rhea" id="RHEA-COMP:9646"/>
        <dbReference type="Rhea" id="RHEA-COMP:9647"/>
        <dbReference type="ChEBI" id="CHEBI:15377"/>
        <dbReference type="ChEBI" id="CHEBI:78474"/>
        <dbReference type="ChEBI" id="CHEBI:78475"/>
    </reaction>
    <physiologicalReaction direction="left-to-right" evidence="10">
        <dbReference type="Rhea" id="RHEA:41893"/>
    </physiologicalReaction>
</comment>
<dbReference type="GO" id="GO:0004313">
    <property type="term" value="F:[acyl-carrier-protein] S-acetyltransferase activity"/>
    <property type="evidence" value="ECO:0007669"/>
    <property type="project" value="UniProtKB-EC"/>
</dbReference>
<comment type="catalytic activity">
    <reaction evidence="37">
        <text>decanoyl-[ACP] + malonyl-[ACP] + H(+) = 3-oxododecanoyl-[ACP] + holo-[ACP] + CO2</text>
        <dbReference type="Rhea" id="RHEA:41868"/>
        <dbReference type="Rhea" id="RHEA-COMP:9623"/>
        <dbReference type="Rhea" id="RHEA-COMP:9640"/>
        <dbReference type="Rhea" id="RHEA-COMP:9641"/>
        <dbReference type="Rhea" id="RHEA-COMP:9685"/>
        <dbReference type="ChEBI" id="CHEBI:15378"/>
        <dbReference type="ChEBI" id="CHEBI:16526"/>
        <dbReference type="ChEBI" id="CHEBI:64479"/>
        <dbReference type="ChEBI" id="CHEBI:78449"/>
        <dbReference type="ChEBI" id="CHEBI:78468"/>
        <dbReference type="ChEBI" id="CHEBI:78469"/>
    </reaction>
    <physiologicalReaction direction="left-to-right" evidence="37">
        <dbReference type="Rhea" id="RHEA:41869"/>
    </physiologicalReaction>
</comment>
<comment type="catalytic activity">
    <reaction evidence="5">
        <text>(3R)-hydroxyoctanoyl-[ACP] = (2E)-octenoyl-[ACP] + H2O</text>
        <dbReference type="Rhea" id="RHEA:41844"/>
        <dbReference type="Rhea" id="RHEA-COMP:9634"/>
        <dbReference type="Rhea" id="RHEA-COMP:9635"/>
        <dbReference type="ChEBI" id="CHEBI:15377"/>
        <dbReference type="ChEBI" id="CHEBI:78461"/>
        <dbReference type="ChEBI" id="CHEBI:78462"/>
    </reaction>
    <physiologicalReaction direction="left-to-right" evidence="5">
        <dbReference type="Rhea" id="RHEA:41845"/>
    </physiologicalReaction>
</comment>
<comment type="catalytic activity">
    <reaction evidence="35">
        <text>3-oxotetradecanoyl-[ACP] + NADPH + H(+) = (3R)-hydroxytetradecanoyl-[ACP] + NADP(+)</text>
        <dbReference type="Rhea" id="RHEA:41888"/>
        <dbReference type="Rhea" id="RHEA-COMP:9645"/>
        <dbReference type="Rhea" id="RHEA-COMP:9646"/>
        <dbReference type="ChEBI" id="CHEBI:15378"/>
        <dbReference type="ChEBI" id="CHEBI:57783"/>
        <dbReference type="ChEBI" id="CHEBI:58349"/>
        <dbReference type="ChEBI" id="CHEBI:78473"/>
        <dbReference type="ChEBI" id="CHEBI:78474"/>
    </reaction>
    <physiologicalReaction direction="left-to-right" evidence="35">
        <dbReference type="Rhea" id="RHEA:41889"/>
    </physiologicalReaction>
</comment>
<comment type="catalytic activity">
    <reaction evidence="7">
        <text>(3R)-hydroxyhexanoyl-[ACP] = (2E)-hexenoyl-[ACP] + H2O</text>
        <dbReference type="Rhea" id="RHEA:41828"/>
        <dbReference type="Rhea" id="RHEA-COMP:9630"/>
        <dbReference type="Rhea" id="RHEA-COMP:9631"/>
        <dbReference type="ChEBI" id="CHEBI:15377"/>
        <dbReference type="ChEBI" id="CHEBI:78457"/>
        <dbReference type="ChEBI" id="CHEBI:78458"/>
    </reaction>
    <physiologicalReaction direction="left-to-right" evidence="7">
        <dbReference type="Rhea" id="RHEA:41829"/>
    </physiologicalReaction>
</comment>
<comment type="catalytic activity">
    <reaction evidence="34">
        <text>hexadecanoyl-[ACP] + H2O = hexadecanoate + holo-[ACP] + H(+)</text>
        <dbReference type="Rhea" id="RHEA:41932"/>
        <dbReference type="Rhea" id="RHEA-COMP:9652"/>
        <dbReference type="Rhea" id="RHEA-COMP:9685"/>
        <dbReference type="ChEBI" id="CHEBI:7896"/>
        <dbReference type="ChEBI" id="CHEBI:15377"/>
        <dbReference type="ChEBI" id="CHEBI:15378"/>
        <dbReference type="ChEBI" id="CHEBI:64479"/>
        <dbReference type="ChEBI" id="CHEBI:78483"/>
        <dbReference type="EC" id="3.1.2.14"/>
    </reaction>
    <physiologicalReaction direction="left-to-right" evidence="34">
        <dbReference type="Rhea" id="RHEA:41933"/>
    </physiologicalReaction>
</comment>
<comment type="catalytic activity">
    <reaction evidence="31">
        <text>3-oxohexanoyl-[ACP] + NADPH + H(+) = (3R)-hydroxyhexanoyl-[ACP] + NADP(+)</text>
        <dbReference type="Rhea" id="RHEA:41824"/>
        <dbReference type="Rhea" id="RHEA-COMP:9629"/>
        <dbReference type="Rhea" id="RHEA-COMP:9630"/>
        <dbReference type="ChEBI" id="CHEBI:15378"/>
        <dbReference type="ChEBI" id="CHEBI:57783"/>
        <dbReference type="ChEBI" id="CHEBI:58349"/>
        <dbReference type="ChEBI" id="CHEBI:78456"/>
        <dbReference type="ChEBI" id="CHEBI:78457"/>
    </reaction>
    <physiologicalReaction direction="left-to-right" evidence="31">
        <dbReference type="Rhea" id="RHEA:41825"/>
    </physiologicalReaction>
</comment>
<comment type="catalytic activity">
    <reaction evidence="44">
        <text>octanoyl-[ACP] + malonyl-[ACP] + H(+) = 3-oxodecanoyl-[ACP] + holo-[ACP] + CO2</text>
        <dbReference type="Rhea" id="RHEA:41852"/>
        <dbReference type="Rhea" id="RHEA-COMP:9623"/>
        <dbReference type="Rhea" id="RHEA-COMP:9636"/>
        <dbReference type="Rhea" id="RHEA-COMP:9637"/>
        <dbReference type="Rhea" id="RHEA-COMP:9685"/>
        <dbReference type="ChEBI" id="CHEBI:15378"/>
        <dbReference type="ChEBI" id="CHEBI:16526"/>
        <dbReference type="ChEBI" id="CHEBI:64479"/>
        <dbReference type="ChEBI" id="CHEBI:78449"/>
        <dbReference type="ChEBI" id="CHEBI:78463"/>
        <dbReference type="ChEBI" id="CHEBI:78464"/>
    </reaction>
    <physiologicalReaction direction="left-to-right" evidence="44">
        <dbReference type="Rhea" id="RHEA:41853"/>
    </physiologicalReaction>
</comment>
<dbReference type="InterPro" id="IPR020841">
    <property type="entry name" value="PKS_Beta-ketoAc_synthase_dom"/>
</dbReference>
<organism evidence="46 47">
    <name type="scientific">Bombyx mandarina</name>
    <name type="common">Wild silk moth</name>
    <name type="synonym">Wild silkworm</name>
    <dbReference type="NCBI Taxonomy" id="7092"/>
    <lineage>
        <taxon>Eukaryota</taxon>
        <taxon>Metazoa</taxon>
        <taxon>Ecdysozoa</taxon>
        <taxon>Arthropoda</taxon>
        <taxon>Hexapoda</taxon>
        <taxon>Insecta</taxon>
        <taxon>Pterygota</taxon>
        <taxon>Neoptera</taxon>
        <taxon>Endopterygota</taxon>
        <taxon>Lepidoptera</taxon>
        <taxon>Glossata</taxon>
        <taxon>Ditrysia</taxon>
        <taxon>Bombycoidea</taxon>
        <taxon>Bombycidae</taxon>
        <taxon>Bombycinae</taxon>
        <taxon>Bombyx</taxon>
    </lineage>
</organism>
<comment type="catalytic activity">
    <reaction evidence="38">
        <text>(2E)-tetradecenoyl-[ACP] + NADPH + H(+) = tetradecanoyl-[ACP] + NADP(+)</text>
        <dbReference type="Rhea" id="RHEA:41896"/>
        <dbReference type="Rhea" id="RHEA-COMP:9647"/>
        <dbReference type="Rhea" id="RHEA-COMP:9648"/>
        <dbReference type="ChEBI" id="CHEBI:15378"/>
        <dbReference type="ChEBI" id="CHEBI:57783"/>
        <dbReference type="ChEBI" id="CHEBI:58349"/>
        <dbReference type="ChEBI" id="CHEBI:78475"/>
        <dbReference type="ChEBI" id="CHEBI:78477"/>
    </reaction>
    <physiologicalReaction direction="left-to-right" evidence="38">
        <dbReference type="Rhea" id="RHEA:41897"/>
    </physiologicalReaction>
</comment>
<evidence type="ECO:0000313" key="47">
    <source>
        <dbReference type="RefSeq" id="XP_028028891.1"/>
    </source>
</evidence>
<comment type="catalytic activity">
    <reaction evidence="16">
        <text>hexanoyl-[ACP] + malonyl-[ACP] + H(+) = 3-oxooctanoyl-[ACP] + holo-[ACP] + CO2</text>
        <dbReference type="Rhea" id="RHEA:41836"/>
        <dbReference type="Rhea" id="RHEA-COMP:9623"/>
        <dbReference type="Rhea" id="RHEA-COMP:9632"/>
        <dbReference type="Rhea" id="RHEA-COMP:9633"/>
        <dbReference type="Rhea" id="RHEA-COMP:9685"/>
        <dbReference type="ChEBI" id="CHEBI:15378"/>
        <dbReference type="ChEBI" id="CHEBI:16526"/>
        <dbReference type="ChEBI" id="CHEBI:64479"/>
        <dbReference type="ChEBI" id="CHEBI:78449"/>
        <dbReference type="ChEBI" id="CHEBI:78459"/>
        <dbReference type="ChEBI" id="CHEBI:78460"/>
    </reaction>
    <physiologicalReaction direction="left-to-right" evidence="16">
        <dbReference type="Rhea" id="RHEA:41837"/>
    </physiologicalReaction>
</comment>
<dbReference type="PANTHER" id="PTHR43775">
    <property type="entry name" value="FATTY ACID SYNTHASE"/>
    <property type="match status" value="1"/>
</dbReference>
<dbReference type="SUPFAM" id="SSF53901">
    <property type="entry name" value="Thiolase-like"/>
    <property type="match status" value="2"/>
</dbReference>
<dbReference type="Proteomes" id="UP000504629">
    <property type="component" value="Unplaced"/>
</dbReference>
<comment type="catalytic activity">
    <reaction evidence="41">
        <text>3-oxooctanoyl-[ACP] + NADPH + H(+) = (3R)-hydroxyoctanoyl-[ACP] + NADP(+)</text>
        <dbReference type="Rhea" id="RHEA:41840"/>
        <dbReference type="Rhea" id="RHEA-COMP:9633"/>
        <dbReference type="Rhea" id="RHEA-COMP:9634"/>
        <dbReference type="ChEBI" id="CHEBI:15378"/>
        <dbReference type="ChEBI" id="CHEBI:57783"/>
        <dbReference type="ChEBI" id="CHEBI:58349"/>
        <dbReference type="ChEBI" id="CHEBI:78460"/>
        <dbReference type="ChEBI" id="CHEBI:78461"/>
    </reaction>
    <physiologicalReaction direction="left-to-right" evidence="41">
        <dbReference type="Rhea" id="RHEA:41841"/>
    </physiologicalReaction>
</comment>
<evidence type="ECO:0000256" key="30">
    <source>
        <dbReference type="ARBA" id="ARBA00048506"/>
    </source>
</evidence>
<protein>
    <submittedName>
        <fullName evidence="47">Fatty acid synthase-like</fullName>
    </submittedName>
</protein>
<evidence type="ECO:0000256" key="8">
    <source>
        <dbReference type="ARBA" id="ARBA00023388"/>
    </source>
</evidence>
<dbReference type="InterPro" id="IPR016036">
    <property type="entry name" value="Malonyl_transacylase_ACP-bd"/>
</dbReference>
<evidence type="ECO:0000313" key="46">
    <source>
        <dbReference type="Proteomes" id="UP000504629"/>
    </source>
</evidence>
<dbReference type="SUPFAM" id="SSF53474">
    <property type="entry name" value="alpha/beta-Hydrolases"/>
    <property type="match status" value="1"/>
</dbReference>
<feature type="domain" description="Ketosynthase family 3 (KS3)" evidence="45">
    <location>
        <begin position="17"/>
        <end position="419"/>
    </location>
</feature>
<dbReference type="Gene3D" id="3.30.70.3290">
    <property type="match status" value="1"/>
</dbReference>
<keyword evidence="46" id="KW-1185">Reference proteome</keyword>
<evidence type="ECO:0000256" key="17">
    <source>
        <dbReference type="ARBA" id="ARBA00047400"/>
    </source>
</evidence>
<comment type="catalytic activity">
    <reaction evidence="23">
        <text>(2E)-hexenoyl-[ACP] + NADPH + H(+) = hexanoyl-[ACP] + NADP(+)</text>
        <dbReference type="Rhea" id="RHEA:41832"/>
        <dbReference type="Rhea" id="RHEA-COMP:9631"/>
        <dbReference type="Rhea" id="RHEA-COMP:9632"/>
        <dbReference type="ChEBI" id="CHEBI:15378"/>
        <dbReference type="ChEBI" id="CHEBI:57783"/>
        <dbReference type="ChEBI" id="CHEBI:58349"/>
        <dbReference type="ChEBI" id="CHEBI:78458"/>
        <dbReference type="ChEBI" id="CHEBI:78459"/>
    </reaction>
    <physiologicalReaction direction="left-to-right" evidence="23">
        <dbReference type="Rhea" id="RHEA:41833"/>
    </physiologicalReaction>
</comment>
<dbReference type="PANTHER" id="PTHR43775:SF23">
    <property type="entry name" value="FATTY ACID SYNTHASE 3"/>
    <property type="match status" value="1"/>
</dbReference>
<comment type="catalytic activity">
    <reaction evidence="22">
        <text>(2E)-hexadecenoyl-[ACP] + NADPH + H(+) = hexadecanoyl-[ACP] + NADP(+)</text>
        <dbReference type="Rhea" id="RHEA:41912"/>
        <dbReference type="Rhea" id="RHEA-COMP:9651"/>
        <dbReference type="Rhea" id="RHEA-COMP:9652"/>
        <dbReference type="ChEBI" id="CHEBI:15378"/>
        <dbReference type="ChEBI" id="CHEBI:57783"/>
        <dbReference type="ChEBI" id="CHEBI:58349"/>
        <dbReference type="ChEBI" id="CHEBI:78481"/>
        <dbReference type="ChEBI" id="CHEBI:78483"/>
    </reaction>
    <physiologicalReaction direction="left-to-right" evidence="22">
        <dbReference type="Rhea" id="RHEA:41913"/>
    </physiologicalReaction>
</comment>
<dbReference type="Pfam" id="PF00975">
    <property type="entry name" value="Thioesterase"/>
    <property type="match status" value="1"/>
</dbReference>
<comment type="catalytic activity">
    <reaction evidence="8">
        <text>(3R)-hydroxydecanoyl-[ACP] = (2E)-decenoyl-[ACP] + H2O</text>
        <dbReference type="Rhea" id="RHEA:41860"/>
        <dbReference type="Rhea" id="RHEA-COMP:9638"/>
        <dbReference type="Rhea" id="RHEA-COMP:9639"/>
        <dbReference type="ChEBI" id="CHEBI:15377"/>
        <dbReference type="ChEBI" id="CHEBI:78466"/>
        <dbReference type="ChEBI" id="CHEBI:78467"/>
    </reaction>
    <physiologicalReaction direction="left-to-right" evidence="8">
        <dbReference type="Rhea" id="RHEA:41861"/>
    </physiologicalReaction>
</comment>
<dbReference type="Pfam" id="PF21149">
    <property type="entry name" value="FAS_pseudo-KR"/>
    <property type="match status" value="1"/>
</dbReference>